<keyword evidence="4" id="KW-0378">Hydrolase</keyword>
<dbReference type="AlphaFoldDB" id="A0A0B7KNN6"/>
<keyword evidence="2" id="KW-0645">Protease</keyword>
<dbReference type="MEROPS" id="M04.025"/>
<comment type="similarity">
    <text evidence="1">Belongs to the peptidase M4 family.</text>
</comment>
<evidence type="ECO:0000313" key="11">
    <source>
        <dbReference type="EMBL" id="CEO56376.1"/>
    </source>
</evidence>
<keyword evidence="6" id="KW-0482">Metalloprotease</keyword>
<evidence type="ECO:0000259" key="10">
    <source>
        <dbReference type="Pfam" id="PF16485"/>
    </source>
</evidence>
<dbReference type="InterPro" id="IPR052759">
    <property type="entry name" value="Metalloprotease_M4"/>
</dbReference>
<proteinExistence type="inferred from homology"/>
<reference evidence="11" key="1">
    <citation type="submission" date="2015-01" db="EMBL/GenBank/DDBJ databases">
        <authorList>
            <person name="Durling Mikael"/>
        </authorList>
    </citation>
    <scope>NUCLEOTIDE SEQUENCE</scope>
</reference>
<dbReference type="PRINTS" id="PR00730">
    <property type="entry name" value="THERMOLYSIN"/>
</dbReference>
<organism evidence="11">
    <name type="scientific">Bionectria ochroleuca</name>
    <name type="common">Gliocladium roseum</name>
    <dbReference type="NCBI Taxonomy" id="29856"/>
    <lineage>
        <taxon>Eukaryota</taxon>
        <taxon>Fungi</taxon>
        <taxon>Dikarya</taxon>
        <taxon>Ascomycota</taxon>
        <taxon>Pezizomycotina</taxon>
        <taxon>Sordariomycetes</taxon>
        <taxon>Hypocreomycetidae</taxon>
        <taxon>Hypocreales</taxon>
        <taxon>Bionectriaceae</taxon>
        <taxon>Clonostachys</taxon>
    </lineage>
</organism>
<dbReference type="InterPro" id="IPR032475">
    <property type="entry name" value="Protealysin_N_PP"/>
</dbReference>
<dbReference type="InterPro" id="IPR027268">
    <property type="entry name" value="Peptidase_M4/M1_CTD_sf"/>
</dbReference>
<feature type="domain" description="Protealysin N-terminal propeptide" evidence="10">
    <location>
        <begin position="68"/>
        <end position="111"/>
    </location>
</feature>
<dbReference type="Pfam" id="PF02868">
    <property type="entry name" value="Peptidase_M4_C"/>
    <property type="match status" value="1"/>
</dbReference>
<evidence type="ECO:0000259" key="8">
    <source>
        <dbReference type="Pfam" id="PF01447"/>
    </source>
</evidence>
<evidence type="ECO:0000256" key="4">
    <source>
        <dbReference type="ARBA" id="ARBA00022801"/>
    </source>
</evidence>
<dbReference type="PANTHER" id="PTHR43579:SF1">
    <property type="entry name" value="NEUTRAL METALLOPROTEINASE"/>
    <property type="match status" value="1"/>
</dbReference>
<sequence>MSRCRCYIVPPHLLRGIADSASNPDHIRHAAAHSLASRERVTTARKELFTHLTTPRGYFYTSKAPARRRIVPDALLRHVADSDKADETTRSRARRDLEHLQQILGRVRISQAGLDCSNSFVIAEDDERPANSPSTAVATEQKPASDDDKGKDKDPKESYYRAVHDAKHNFDESELPGQLIRSEGEPDVKDKAVNQVFGNIGVVFDFYKEHFNWHSIDNKNMDVISTVHFGENYENAFWDPEKVQMVFGDGGEFLNNFTSCIDVIGHELTHAVTEHTSPLDYFGMPGALNEHISDVVGIMVKQQVQNENAKNADWLIGEDCILPGVKGTALRSMKAPGSAYDDPKLGKDPQVDHMDQYKTMYEDNGGVHIYSGIPNKAFYLASVAFDGYSWEKAGQIWWKTMTSGKIPPKCSFKQFATVTIEVAEEAFGKPAADKVRNAWLEVGVGGSDGGHSKNAPKSSSWCNAL</sequence>
<dbReference type="GO" id="GO:0006508">
    <property type="term" value="P:proteolysis"/>
    <property type="evidence" value="ECO:0007669"/>
    <property type="project" value="UniProtKB-KW"/>
</dbReference>
<evidence type="ECO:0000256" key="2">
    <source>
        <dbReference type="ARBA" id="ARBA00022670"/>
    </source>
</evidence>
<accession>A0A0B7KNN6</accession>
<dbReference type="CDD" id="cd09597">
    <property type="entry name" value="M4_TLP"/>
    <property type="match status" value="1"/>
</dbReference>
<feature type="compositionally biased region" description="Basic and acidic residues" evidence="7">
    <location>
        <begin position="143"/>
        <end position="157"/>
    </location>
</feature>
<evidence type="ECO:0000256" key="1">
    <source>
        <dbReference type="ARBA" id="ARBA00009388"/>
    </source>
</evidence>
<feature type="region of interest" description="Disordered" evidence="7">
    <location>
        <begin position="124"/>
        <end position="157"/>
    </location>
</feature>
<evidence type="ECO:0000256" key="3">
    <source>
        <dbReference type="ARBA" id="ARBA00022723"/>
    </source>
</evidence>
<keyword evidence="3" id="KW-0479">Metal-binding</keyword>
<evidence type="ECO:0000256" key="6">
    <source>
        <dbReference type="ARBA" id="ARBA00023049"/>
    </source>
</evidence>
<dbReference type="Gene3D" id="3.10.170.10">
    <property type="match status" value="1"/>
</dbReference>
<dbReference type="Gene3D" id="1.10.390.10">
    <property type="entry name" value="Neutral Protease Domain 2"/>
    <property type="match status" value="1"/>
</dbReference>
<evidence type="ECO:0000256" key="7">
    <source>
        <dbReference type="SAM" id="MobiDB-lite"/>
    </source>
</evidence>
<dbReference type="GO" id="GO:0004222">
    <property type="term" value="F:metalloendopeptidase activity"/>
    <property type="evidence" value="ECO:0007669"/>
    <property type="project" value="InterPro"/>
</dbReference>
<feature type="domain" description="Peptidase M4 C-terminal" evidence="9">
    <location>
        <begin position="278"/>
        <end position="444"/>
    </location>
</feature>
<dbReference type="Pfam" id="PF01447">
    <property type="entry name" value="Peptidase_M4"/>
    <property type="match status" value="1"/>
</dbReference>
<protein>
    <recommendedName>
        <fullName evidence="12">Peptidase M4 C-terminal domain-containing protein</fullName>
    </recommendedName>
</protein>
<dbReference type="InterPro" id="IPR001570">
    <property type="entry name" value="Peptidase_M4_C_domain"/>
</dbReference>
<feature type="domain" description="Peptidase M4" evidence="8">
    <location>
        <begin position="162"/>
        <end position="274"/>
    </location>
</feature>
<dbReference type="GO" id="GO:0046872">
    <property type="term" value="F:metal ion binding"/>
    <property type="evidence" value="ECO:0007669"/>
    <property type="project" value="UniProtKB-KW"/>
</dbReference>
<dbReference type="InterPro" id="IPR013856">
    <property type="entry name" value="Peptidase_M4_domain"/>
</dbReference>
<name>A0A0B7KNN6_BIOOC</name>
<keyword evidence="5" id="KW-0862">Zinc</keyword>
<dbReference type="SUPFAM" id="SSF55486">
    <property type="entry name" value="Metalloproteases ('zincins'), catalytic domain"/>
    <property type="match status" value="1"/>
</dbReference>
<evidence type="ECO:0008006" key="12">
    <source>
        <dbReference type="Google" id="ProtNLM"/>
    </source>
</evidence>
<dbReference type="PANTHER" id="PTHR43579">
    <property type="match status" value="1"/>
</dbReference>
<evidence type="ECO:0000259" key="9">
    <source>
        <dbReference type="Pfam" id="PF02868"/>
    </source>
</evidence>
<evidence type="ECO:0000256" key="5">
    <source>
        <dbReference type="ARBA" id="ARBA00022833"/>
    </source>
</evidence>
<dbReference type="Pfam" id="PF16485">
    <property type="entry name" value="PLN_propep"/>
    <property type="match status" value="1"/>
</dbReference>
<gene>
    <name evidence="11" type="ORF">BN869_000012434_1</name>
</gene>
<dbReference type="EMBL" id="CDPU01000065">
    <property type="protein sequence ID" value="CEO56376.1"/>
    <property type="molecule type" value="Genomic_DNA"/>
</dbReference>
<dbReference type="InterPro" id="IPR023612">
    <property type="entry name" value="Peptidase_M4"/>
</dbReference>